<dbReference type="AlphaFoldDB" id="A0A3B0Z661"/>
<feature type="non-terminal residue" evidence="1">
    <location>
        <position position="1"/>
    </location>
</feature>
<name>A0A3B0Z661_9ZZZZ</name>
<dbReference type="EC" id="2.8.1.7" evidence="1"/>
<accession>A0A3B0Z661</accession>
<dbReference type="InterPro" id="IPR015424">
    <property type="entry name" value="PyrdxlP-dep_Trfase"/>
</dbReference>
<gene>
    <name evidence="1" type="ORF">MNBD_GAMMA18-1349</name>
</gene>
<dbReference type="GO" id="GO:0031071">
    <property type="term" value="F:cysteine desulfurase activity"/>
    <property type="evidence" value="ECO:0007669"/>
    <property type="project" value="UniProtKB-EC"/>
</dbReference>
<proteinExistence type="predicted"/>
<organism evidence="1">
    <name type="scientific">hydrothermal vent metagenome</name>
    <dbReference type="NCBI Taxonomy" id="652676"/>
    <lineage>
        <taxon>unclassified sequences</taxon>
        <taxon>metagenomes</taxon>
        <taxon>ecological metagenomes</taxon>
    </lineage>
</organism>
<evidence type="ECO:0000313" key="1">
    <source>
        <dbReference type="EMBL" id="VAW84480.1"/>
    </source>
</evidence>
<dbReference type="InterPro" id="IPR015422">
    <property type="entry name" value="PyrdxlP-dep_Trfase_small"/>
</dbReference>
<dbReference type="SUPFAM" id="SSF53383">
    <property type="entry name" value="PLP-dependent transferases"/>
    <property type="match status" value="1"/>
</dbReference>
<keyword evidence="1" id="KW-0808">Transferase</keyword>
<reference evidence="1" key="1">
    <citation type="submission" date="2018-06" db="EMBL/GenBank/DDBJ databases">
        <authorList>
            <person name="Zhirakovskaya E."/>
        </authorList>
    </citation>
    <scope>NUCLEOTIDE SEQUENCE</scope>
</reference>
<sequence>SLISPSDPLRRSGIVTFRHQQINADRLYQLLMNAKVICAERGGGVRFSPHFYTSIDTVNEAFERLDKGIQQLT</sequence>
<dbReference type="Gene3D" id="3.90.1150.10">
    <property type="entry name" value="Aspartate Aminotransferase, domain 1"/>
    <property type="match status" value="1"/>
</dbReference>
<protein>
    <submittedName>
        <fullName evidence="1">Cysteine desulfurase</fullName>
        <ecNumber evidence="1">2.8.1.7</ecNumber>
    </submittedName>
</protein>
<dbReference type="EMBL" id="UOFP01000049">
    <property type="protein sequence ID" value="VAW84480.1"/>
    <property type="molecule type" value="Genomic_DNA"/>
</dbReference>